<dbReference type="PANTHER" id="PTHR19932">
    <property type="entry name" value="WD REPEAT AND HMG-BOX DNA BINDING PROTEIN"/>
    <property type="match status" value="1"/>
</dbReference>
<evidence type="ECO:0000256" key="6">
    <source>
        <dbReference type="SAM" id="MobiDB-lite"/>
    </source>
</evidence>
<feature type="repeat" description="WD" evidence="5">
    <location>
        <begin position="9"/>
        <end position="50"/>
    </location>
</feature>
<dbReference type="Pfam" id="PF24817">
    <property type="entry name" value="WD40_WDHD1_1st"/>
    <property type="match status" value="1"/>
</dbReference>
<keyword evidence="3" id="KW-0677">Repeat</keyword>
<keyword evidence="4" id="KW-0539">Nucleus</keyword>
<evidence type="ECO:0000259" key="9">
    <source>
        <dbReference type="Pfam" id="PF24817"/>
    </source>
</evidence>
<organism evidence="10 11">
    <name type="scientific">Diabrotica virgifera virgifera</name>
    <name type="common">western corn rootworm</name>
    <dbReference type="NCBI Taxonomy" id="50390"/>
    <lineage>
        <taxon>Eukaryota</taxon>
        <taxon>Metazoa</taxon>
        <taxon>Ecdysozoa</taxon>
        <taxon>Arthropoda</taxon>
        <taxon>Hexapoda</taxon>
        <taxon>Insecta</taxon>
        <taxon>Pterygota</taxon>
        <taxon>Neoptera</taxon>
        <taxon>Endopterygota</taxon>
        <taxon>Coleoptera</taxon>
        <taxon>Polyphaga</taxon>
        <taxon>Cucujiformia</taxon>
        <taxon>Chrysomeloidea</taxon>
        <taxon>Chrysomelidae</taxon>
        <taxon>Galerucinae</taxon>
        <taxon>Diabroticina</taxon>
        <taxon>Diabroticites</taxon>
        <taxon>Diabrotica</taxon>
    </lineage>
</organism>
<dbReference type="PROSITE" id="PS50294">
    <property type="entry name" value="WD_REPEATS_REGION"/>
    <property type="match status" value="1"/>
</dbReference>
<sequence>MTMKHEELRYAHDEGHTDVCFSEDGSKFVTCGADGDIRIWSTDEGEDPIHNCVGEWALSVAQKGDSIYVATGSNDIQILSLTDGDRNGVLERYVAPVNHIAVDRHSKMLALAGEDMEVKLINLENTEKEVTIFEGMSGPCLSVSVSSKIKKVAASSGDTKLRVWDIESKELIKEIICFPKTNSFSNAKGLCRIDFEPTEGKYLAYPDKSTVVVLQVSDWSEKAKLTSDKVSSQYSIVTFSPCGKYILSASLEGDFVIWNVATGEVLNFSKHEKSIAICGLTWNPLGNGQVVYTDVEGQLGVMECSVKSSPTNLEDDAFNDDVNFDNVPFDDDDDEDDENVFSVSKLKKQYMGDDEQELKSIAGSSRAASPRPRTPEIALQPPFMPSSTSEHLDPRYMCWNDVGIIKCYGNNSDESAIKSIEVDFHDSSFHNSMMMQNYQEYTFGSVSRSALVVANSSQIHVVPLNASSKEWMLKMEDDEEIVLVAASENLVCIAMANYIVRIASAFGTQRGVVSIPGPVVCMTAFKDLLMVAFHTSPVRKGDQCINIRLIKFEGTSIVCKDIGSALGPESTLMWLGFSDVGTPGMMDSLGMLSMYPHNTNTWIPFCDTTKHRQRPGDGFFVTTIFESNKTVGGIKCRGTMYPGFTPRPTMCEINIEPSFAETTNDKTQMEMNLFTWSMLQIPDTDKMYKETAIKIFAIACKNNLEERALELMEILLNPQITTFALKLASKLNRRRLIEKLTDLLARLSEESNNTDEKETENLATTSVEKSETPIVKPGYKKLSLNLHKRTPKMKSNKSEEVPDTPDISETSQTSDVQTPQTETSISNSTFDNTFNETVVDTQKVAQMEANANPFLKRLQAQKDKTNNPLSLTDKFAGIEYEVQTKENRNKNTESKEKRKLDSSGTEKQKGKQIKLDMFKFKKNS</sequence>
<dbReference type="InterPro" id="IPR022100">
    <property type="entry name" value="WDHD1/CFT4_beta-prop_2nd"/>
</dbReference>
<accession>A0ABM5K8H2</accession>
<evidence type="ECO:0000313" key="10">
    <source>
        <dbReference type="EnsemblMetazoa" id="XP_050506488.1"/>
    </source>
</evidence>
<evidence type="ECO:0000256" key="1">
    <source>
        <dbReference type="ARBA" id="ARBA00004123"/>
    </source>
</evidence>
<proteinExistence type="predicted"/>
<evidence type="ECO:0000259" key="8">
    <source>
        <dbReference type="Pfam" id="PF20946"/>
    </source>
</evidence>
<reference evidence="10" key="1">
    <citation type="submission" date="2025-05" db="UniProtKB">
        <authorList>
            <consortium name="EnsemblMetazoa"/>
        </authorList>
    </citation>
    <scope>IDENTIFICATION</scope>
</reference>
<dbReference type="Proteomes" id="UP001652700">
    <property type="component" value="Unplaced"/>
</dbReference>
<dbReference type="PROSITE" id="PS00678">
    <property type="entry name" value="WD_REPEATS_1"/>
    <property type="match status" value="1"/>
</dbReference>
<dbReference type="InterPro" id="IPR015943">
    <property type="entry name" value="WD40/YVTN_repeat-like_dom_sf"/>
</dbReference>
<dbReference type="InterPro" id="IPR019775">
    <property type="entry name" value="WD40_repeat_CS"/>
</dbReference>
<dbReference type="InterPro" id="IPR001680">
    <property type="entry name" value="WD40_rpt"/>
</dbReference>
<feature type="domain" description="WDHD1/CFT4 second beta-propeller" evidence="7">
    <location>
        <begin position="382"/>
        <end position="656"/>
    </location>
</feature>
<keyword evidence="2 5" id="KW-0853">WD repeat</keyword>
<dbReference type="GeneID" id="126884564"/>
<dbReference type="SMART" id="SM00320">
    <property type="entry name" value="WD40"/>
    <property type="match status" value="4"/>
</dbReference>
<comment type="subcellular location">
    <subcellularLocation>
        <location evidence="1">Nucleus</location>
    </subcellularLocation>
</comment>
<feature type="region of interest" description="Disordered" evidence="6">
    <location>
        <begin position="882"/>
        <end position="916"/>
    </location>
</feature>
<feature type="domain" description="WDHD1 first WD40" evidence="9">
    <location>
        <begin position="9"/>
        <end position="301"/>
    </location>
</feature>
<dbReference type="InterPro" id="IPR036322">
    <property type="entry name" value="WD40_repeat_dom_sf"/>
</dbReference>
<feature type="compositionally biased region" description="Basic residues" evidence="6">
    <location>
        <begin position="786"/>
        <end position="795"/>
    </location>
</feature>
<dbReference type="Gene3D" id="2.130.10.10">
    <property type="entry name" value="YVTN repeat-like/Quinoprotein amine dehydrogenase"/>
    <property type="match status" value="2"/>
</dbReference>
<name>A0ABM5K8H2_DIAVI</name>
<evidence type="ECO:0000313" key="11">
    <source>
        <dbReference type="Proteomes" id="UP001652700"/>
    </source>
</evidence>
<feature type="region of interest" description="Disordered" evidence="6">
    <location>
        <begin position="361"/>
        <end position="388"/>
    </location>
</feature>
<dbReference type="Pfam" id="PF20946">
    <property type="entry name" value="Ctf4_C"/>
    <property type="match status" value="1"/>
</dbReference>
<dbReference type="RefSeq" id="XP_050506488.1">
    <property type="nucleotide sequence ID" value="XM_050650531.1"/>
</dbReference>
<evidence type="ECO:0000256" key="5">
    <source>
        <dbReference type="PROSITE-ProRule" id="PRU00221"/>
    </source>
</evidence>
<dbReference type="InterPro" id="IPR057646">
    <property type="entry name" value="WD40_WDHD1_1st"/>
</dbReference>
<dbReference type="InterPro" id="IPR048591">
    <property type="entry name" value="WDHD1/CFT4_hel"/>
</dbReference>
<evidence type="ECO:0000256" key="2">
    <source>
        <dbReference type="ARBA" id="ARBA00022574"/>
    </source>
</evidence>
<dbReference type="Pfam" id="PF12341">
    <property type="entry name" value="Mcl1_mid"/>
    <property type="match status" value="1"/>
</dbReference>
<evidence type="ECO:0008006" key="12">
    <source>
        <dbReference type="Google" id="ProtNLM"/>
    </source>
</evidence>
<protein>
    <recommendedName>
        <fullName evidence="12">WD repeat and HMG-box DNA-binding protein 1</fullName>
    </recommendedName>
</protein>
<evidence type="ECO:0000256" key="3">
    <source>
        <dbReference type="ARBA" id="ARBA00022737"/>
    </source>
</evidence>
<feature type="domain" description="WDHD1/CFT4 helical bundle" evidence="8">
    <location>
        <begin position="680"/>
        <end position="748"/>
    </location>
</feature>
<keyword evidence="11" id="KW-1185">Reference proteome</keyword>
<dbReference type="PANTHER" id="PTHR19932:SF10">
    <property type="entry name" value="WD REPEAT AND HMG-BOX DNA-BINDING PROTEIN 1"/>
    <property type="match status" value="1"/>
</dbReference>
<dbReference type="EnsemblMetazoa" id="XM_050650531.1">
    <property type="protein sequence ID" value="XP_050506488.1"/>
    <property type="gene ID" value="LOC126884564"/>
</dbReference>
<feature type="region of interest" description="Disordered" evidence="6">
    <location>
        <begin position="750"/>
        <end position="829"/>
    </location>
</feature>
<evidence type="ECO:0000256" key="4">
    <source>
        <dbReference type="ARBA" id="ARBA00023242"/>
    </source>
</evidence>
<dbReference type="SUPFAM" id="SSF50978">
    <property type="entry name" value="WD40 repeat-like"/>
    <property type="match status" value="1"/>
</dbReference>
<feature type="repeat" description="WD" evidence="5">
    <location>
        <begin position="133"/>
        <end position="174"/>
    </location>
</feature>
<feature type="repeat" description="WD" evidence="5">
    <location>
        <begin position="237"/>
        <end position="268"/>
    </location>
</feature>
<evidence type="ECO:0000259" key="7">
    <source>
        <dbReference type="Pfam" id="PF12341"/>
    </source>
</evidence>
<dbReference type="PROSITE" id="PS50082">
    <property type="entry name" value="WD_REPEATS_2"/>
    <property type="match status" value="3"/>
</dbReference>
<feature type="compositionally biased region" description="Polar residues" evidence="6">
    <location>
        <begin position="807"/>
        <end position="829"/>
    </location>
</feature>